<proteinExistence type="predicted"/>
<feature type="region of interest" description="Disordered" evidence="1">
    <location>
        <begin position="78"/>
        <end position="286"/>
    </location>
</feature>
<dbReference type="AlphaFoldDB" id="A0AA39X3C8"/>
<dbReference type="EMBL" id="JAULSU010000002">
    <property type="protein sequence ID" value="KAK0626549.1"/>
    <property type="molecule type" value="Genomic_DNA"/>
</dbReference>
<organism evidence="2 3">
    <name type="scientific">Immersiella caudata</name>
    <dbReference type="NCBI Taxonomy" id="314043"/>
    <lineage>
        <taxon>Eukaryota</taxon>
        <taxon>Fungi</taxon>
        <taxon>Dikarya</taxon>
        <taxon>Ascomycota</taxon>
        <taxon>Pezizomycotina</taxon>
        <taxon>Sordariomycetes</taxon>
        <taxon>Sordariomycetidae</taxon>
        <taxon>Sordariales</taxon>
        <taxon>Lasiosphaeriaceae</taxon>
        <taxon>Immersiella</taxon>
    </lineage>
</organism>
<name>A0AA39X3C8_9PEZI</name>
<accession>A0AA39X3C8</accession>
<feature type="compositionally biased region" description="Polar residues" evidence="1">
    <location>
        <begin position="220"/>
        <end position="253"/>
    </location>
</feature>
<gene>
    <name evidence="2" type="ORF">B0T14DRAFT_108307</name>
</gene>
<feature type="compositionally biased region" description="Basic and acidic residues" evidence="1">
    <location>
        <begin position="102"/>
        <end position="148"/>
    </location>
</feature>
<evidence type="ECO:0000313" key="3">
    <source>
        <dbReference type="Proteomes" id="UP001175000"/>
    </source>
</evidence>
<comment type="caution">
    <text evidence="2">The sequence shown here is derived from an EMBL/GenBank/DDBJ whole genome shotgun (WGS) entry which is preliminary data.</text>
</comment>
<evidence type="ECO:0000256" key="1">
    <source>
        <dbReference type="SAM" id="MobiDB-lite"/>
    </source>
</evidence>
<feature type="compositionally biased region" description="Basic and acidic residues" evidence="1">
    <location>
        <begin position="421"/>
        <end position="433"/>
    </location>
</feature>
<feature type="region of interest" description="Disordered" evidence="1">
    <location>
        <begin position="27"/>
        <end position="62"/>
    </location>
</feature>
<feature type="compositionally biased region" description="Basic and acidic residues" evidence="1">
    <location>
        <begin position="78"/>
        <end position="93"/>
    </location>
</feature>
<protein>
    <submittedName>
        <fullName evidence="2">Uncharacterized protein</fullName>
    </submittedName>
</protein>
<sequence>MSQSKPGRSFFQKLREIRRIAGAISPIPIIKKDQQQQEEPTQSRFEAVHTPDRLTPGRPTPTEEECLAEIRKWHTLADKERGYILDSQVDPRDPTNPPSPLRESRGRRGLLGRENERVAKYEFSHEDEEHINERYQRYQKKKELERNTAPRLPTPEPPGQVTEPEPARPNPKRDTFGFPEDDTPDYTDFPTWIPPRPPRPDEDMIFTSKERSLPPADMSIRTTGFPSHQSDSPLLPSPESNYDGRSQGLPSEDSSPAELPVPAPPPPPAPAERPLALSPVSSSARRCSKCGDWVSAIEVVTHTRRHQADRGTIWPQPSQLKGKSCERVFPWTTSKKSPTTSPRSPPLAPLSERVCKKMMDTHGEAKSENAKAAEDKRMFRRARLPKAAVAPMARLQSERERVREQVGLRQQRTASASGVDRTQRPEVVPKYERWQTTGLSTRPQRPRREDDDADVLYDIYKSYESSSYI</sequence>
<keyword evidence="3" id="KW-1185">Reference proteome</keyword>
<dbReference type="Proteomes" id="UP001175000">
    <property type="component" value="Unassembled WGS sequence"/>
</dbReference>
<evidence type="ECO:0000313" key="2">
    <source>
        <dbReference type="EMBL" id="KAK0626549.1"/>
    </source>
</evidence>
<feature type="compositionally biased region" description="Basic and acidic residues" evidence="1">
    <location>
        <begin position="198"/>
        <end position="212"/>
    </location>
</feature>
<feature type="region of interest" description="Disordered" evidence="1">
    <location>
        <begin position="400"/>
        <end position="453"/>
    </location>
</feature>
<feature type="compositionally biased region" description="Pro residues" evidence="1">
    <location>
        <begin position="259"/>
        <end position="271"/>
    </location>
</feature>
<feature type="compositionally biased region" description="Polar residues" evidence="1">
    <location>
        <begin position="434"/>
        <end position="443"/>
    </location>
</feature>
<reference evidence="2" key="1">
    <citation type="submission" date="2023-06" db="EMBL/GenBank/DDBJ databases">
        <title>Genome-scale phylogeny and comparative genomics of the fungal order Sordariales.</title>
        <authorList>
            <consortium name="Lawrence Berkeley National Laboratory"/>
            <person name="Hensen N."/>
            <person name="Bonometti L."/>
            <person name="Westerberg I."/>
            <person name="Brannstrom I.O."/>
            <person name="Guillou S."/>
            <person name="Cros-Aarteil S."/>
            <person name="Calhoun S."/>
            <person name="Haridas S."/>
            <person name="Kuo A."/>
            <person name="Mondo S."/>
            <person name="Pangilinan J."/>
            <person name="Riley R."/>
            <person name="Labutti K."/>
            <person name="Andreopoulos B."/>
            <person name="Lipzen A."/>
            <person name="Chen C."/>
            <person name="Yanf M."/>
            <person name="Daum C."/>
            <person name="Ng V."/>
            <person name="Clum A."/>
            <person name="Steindorff A."/>
            <person name="Ohm R."/>
            <person name="Martin F."/>
            <person name="Silar P."/>
            <person name="Natvig D."/>
            <person name="Lalanne C."/>
            <person name="Gautier V."/>
            <person name="Ament-Velasquez S.L."/>
            <person name="Kruys A."/>
            <person name="Hutchinson M.I."/>
            <person name="Powell A.J."/>
            <person name="Barry K."/>
            <person name="Miller A.N."/>
            <person name="Grigoriev I.V."/>
            <person name="Debuchy R."/>
            <person name="Gladieux P."/>
            <person name="Thoren M.H."/>
            <person name="Johannesson H."/>
        </authorList>
    </citation>
    <scope>NUCLEOTIDE SEQUENCE</scope>
    <source>
        <strain evidence="2">CBS 606.72</strain>
    </source>
</reference>